<protein>
    <recommendedName>
        <fullName evidence="5">DUF2933 domain-containing protein</fullName>
    </recommendedName>
</protein>
<name>A0ABT0M7F3_9BACL</name>
<keyword evidence="4" id="KW-1185">Reference proteome</keyword>
<sequence length="65" mass="7505">MDWSWLALLACPLMMLPMMLLMMRGNHQQSGDDHSEHGRGAAELDELKKQNTLLREQLQQQKGKN</sequence>
<organism evidence="3 4">
    <name type="scientific">Sporolactobacillus mangiferae</name>
    <dbReference type="NCBI Taxonomy" id="2940498"/>
    <lineage>
        <taxon>Bacteria</taxon>
        <taxon>Bacillati</taxon>
        <taxon>Bacillota</taxon>
        <taxon>Bacilli</taxon>
        <taxon>Bacillales</taxon>
        <taxon>Sporolactobacillaceae</taxon>
        <taxon>Sporolactobacillus</taxon>
    </lineage>
</organism>
<gene>
    <name evidence="3" type="ORF">M3N64_02300</name>
</gene>
<evidence type="ECO:0008006" key="5">
    <source>
        <dbReference type="Google" id="ProtNLM"/>
    </source>
</evidence>
<accession>A0ABT0M7F3</accession>
<evidence type="ECO:0000313" key="3">
    <source>
        <dbReference type="EMBL" id="MCL1630786.1"/>
    </source>
</evidence>
<evidence type="ECO:0000256" key="1">
    <source>
        <dbReference type="SAM" id="MobiDB-lite"/>
    </source>
</evidence>
<feature type="transmembrane region" description="Helical" evidence="2">
    <location>
        <begin position="6"/>
        <end position="23"/>
    </location>
</feature>
<dbReference type="Proteomes" id="UP001203004">
    <property type="component" value="Unassembled WGS sequence"/>
</dbReference>
<evidence type="ECO:0000256" key="2">
    <source>
        <dbReference type="SAM" id="Phobius"/>
    </source>
</evidence>
<comment type="caution">
    <text evidence="3">The sequence shown here is derived from an EMBL/GenBank/DDBJ whole genome shotgun (WGS) entry which is preliminary data.</text>
</comment>
<evidence type="ECO:0000313" key="4">
    <source>
        <dbReference type="Proteomes" id="UP001203004"/>
    </source>
</evidence>
<keyword evidence="2" id="KW-0472">Membrane</keyword>
<dbReference type="EMBL" id="JAMAST010000001">
    <property type="protein sequence ID" value="MCL1630786.1"/>
    <property type="molecule type" value="Genomic_DNA"/>
</dbReference>
<feature type="compositionally biased region" description="Basic and acidic residues" evidence="1">
    <location>
        <begin position="30"/>
        <end position="49"/>
    </location>
</feature>
<keyword evidence="2" id="KW-0812">Transmembrane</keyword>
<proteinExistence type="predicted"/>
<dbReference type="RefSeq" id="WP_249096753.1">
    <property type="nucleotide sequence ID" value="NZ_JAMAST010000001.1"/>
</dbReference>
<keyword evidence="2" id="KW-1133">Transmembrane helix</keyword>
<reference evidence="3 4" key="1">
    <citation type="submission" date="2022-05" db="EMBL/GenBank/DDBJ databases">
        <title>Sporolactobacillus sp nov CPB3-1, isolated from tree bark (Mangifera indica L.).</title>
        <authorList>
            <person name="Phuengjayaem S."/>
            <person name="Tanasupawat S."/>
        </authorList>
    </citation>
    <scope>NUCLEOTIDE SEQUENCE [LARGE SCALE GENOMIC DNA]</scope>
    <source>
        <strain evidence="3 4">CPB3-1</strain>
    </source>
</reference>
<feature type="region of interest" description="Disordered" evidence="1">
    <location>
        <begin position="26"/>
        <end position="49"/>
    </location>
</feature>